<proteinExistence type="predicted"/>
<feature type="compositionally biased region" description="Basic and acidic residues" evidence="2">
    <location>
        <begin position="166"/>
        <end position="175"/>
    </location>
</feature>
<accession>A0A6L2J8J8</accession>
<protein>
    <submittedName>
        <fullName evidence="3">Phytoene desaturase</fullName>
    </submittedName>
</protein>
<evidence type="ECO:0000256" key="2">
    <source>
        <dbReference type="SAM" id="MobiDB-lite"/>
    </source>
</evidence>
<evidence type="ECO:0000313" key="3">
    <source>
        <dbReference type="EMBL" id="GEU33000.1"/>
    </source>
</evidence>
<evidence type="ECO:0000256" key="1">
    <source>
        <dbReference type="SAM" id="Coils"/>
    </source>
</evidence>
<feature type="compositionally biased region" description="Basic and acidic residues" evidence="2">
    <location>
        <begin position="1348"/>
        <end position="1369"/>
    </location>
</feature>
<feature type="coiled-coil region" evidence="1">
    <location>
        <begin position="983"/>
        <end position="1036"/>
    </location>
</feature>
<sequence>MSDFDISLGMNWLAGHRALSFVIPIVSSLKSLELDYSNQCLADQEEARKNRRKRLDAPRSPSGSPSSQPPPPLPPAGASGAPGTSEASGEAPSSSKTAASAQQSMAWTTSDSRYESTGFFGTQELSPIDSLIHDDPILDEQVLVFDDEDSGNDLLTRADSRQDWWKPLPEEERPSTPEPTWTIPPSNKSDDKNNWASVMATTYEPPAENSLLAKTKDMTTFMKWYCRQLNKTKLTQADFEGHAYEVVKPFYPDVIHPYKGRCPTLSISKMKAANYPDYGLELLVLEQMWINDVCTYEVSAKYGISHWWFNRQKFYIGRHDFPSRRKDVRTYMRILSVVRIKAYSRYGYDYLSEIVLRRADFQEHTIAEKDFKNLYPSDFVDLNLLHLQVIFPINNNERKIMRFNEIYKFSDGTLTRILETLGRDKEQRVHNGYQKATEDKKDLPEPGMLYWWTCTPPSLCLSSTDALVEGERLIKTIKKNTKTILSCEVYISEFQDVVRMSEDLSAVIPTLDAVKGALSMAKSWNLLLSDGNIIKGDAYVFVVPLDIMKLLLPEDWEPGPYFKKMEILVGVPVINVYIWISSSRRSYRCLPVAAKSSSDIVLIATTENRDGSLVFRFGDASEVVKNDEVFENDKVVEIDEVVEESESRVESESNVVNVFDGDQARQVIVKTVERGYRTDEGILTEVPVGISNADIVSNVSESEINVISNYRDYLPELSEEFSDDIEEEVISFQSDVEEDSLDGVESTDKKEYTAQLDEDESSDPIISVLENSPNADESADPEGTLLQDREDEPEDPSVTVKLESAEVAQTEVMDVNDSYAGVESEKVEREDTSASDYKYLAPPSTPVTLDVSNLELTAAANEEEDLQEMNISEAALTDEILPSDQLDVDLADAANEVVEEELQDANTFEVTGRDDMPTSDPLGIEAADVANEVVDEVRPSDSLNVELTDAGNEIVEEELQETNTFEVTLIDDVPPSDPLVVEAADATNDVVEKLQEANNAEATLINEMLSSDPLGVELMDTANEAAEEKLQDMKIDEVTRVDKMLPSDPVEVEMTVGANEDLKKELQDMNITEGISSDEILPSDSLEVEITDATVVVEEELQEMNISQATLIDEMLPSDSLDVELVDTANEVVKEELQDPNITEGTFVDEMLPSDAFEEKSAVSADEDAVEELQDINITEGTLTDELPSPDTLDVKLTDDAIEGVEEMLQDISINESALIDEFAPSNPLGVELTSDEAEETMEDSSTKADDQFKEEELQQVSTNNNEENDIPTMIPVSSIEKEEPIVEAEVSFPPTKQVLDIELENTMDQNPDDGFLQVNDESGNPSVSVKPETTQVSHTEVMDVRQADAQDKLQKVEIQDPSKGDTKDLMPSSIVQEEESQPGSTPLKLEPTMQVLDTEFEYAISENINEWTLQVTSESEDPSVFVNRQNMQVSHIEVMDVAQANAEEELQQLETEDVSEGEVEELPPPATIQISDVELTGSANEDVKEGLQDMDINEGTLIDDSPPSDPLGSVPILDEVSQLQFSNIQLKATIDNGVENNVAHVMPSEPILEKDVDQLQSVTSTIQLSDIKVQDATGQNLEDEILQVIDEVAGDSYIKDVEHASHELEAQIVQDEEVIQNIVEESAETDTLGGSILTDKGVHDVARVRAYSGKITRIEVIINKIEVYTFLHETIHRFNRPMLPEKSECGFIKSQEK</sequence>
<feature type="region of interest" description="Disordered" evidence="2">
    <location>
        <begin position="735"/>
        <end position="797"/>
    </location>
</feature>
<gene>
    <name evidence="3" type="ORF">Tci_004978</name>
</gene>
<name>A0A6L2J8J8_TANCI</name>
<feature type="region of interest" description="Disordered" evidence="2">
    <location>
        <begin position="166"/>
        <end position="193"/>
    </location>
</feature>
<feature type="region of interest" description="Disordered" evidence="2">
    <location>
        <begin position="46"/>
        <end position="109"/>
    </location>
</feature>
<organism evidence="3">
    <name type="scientific">Tanacetum cinerariifolium</name>
    <name type="common">Dalmatian daisy</name>
    <name type="synonym">Chrysanthemum cinerariifolium</name>
    <dbReference type="NCBI Taxonomy" id="118510"/>
    <lineage>
        <taxon>Eukaryota</taxon>
        <taxon>Viridiplantae</taxon>
        <taxon>Streptophyta</taxon>
        <taxon>Embryophyta</taxon>
        <taxon>Tracheophyta</taxon>
        <taxon>Spermatophyta</taxon>
        <taxon>Magnoliopsida</taxon>
        <taxon>eudicotyledons</taxon>
        <taxon>Gunneridae</taxon>
        <taxon>Pentapetalae</taxon>
        <taxon>asterids</taxon>
        <taxon>campanulids</taxon>
        <taxon>Asterales</taxon>
        <taxon>Asteraceae</taxon>
        <taxon>Asteroideae</taxon>
        <taxon>Anthemideae</taxon>
        <taxon>Anthemidinae</taxon>
        <taxon>Tanacetum</taxon>
    </lineage>
</organism>
<keyword evidence="1" id="KW-0175">Coiled coil</keyword>
<feature type="compositionally biased region" description="Low complexity" evidence="2">
    <location>
        <begin position="76"/>
        <end position="106"/>
    </location>
</feature>
<reference evidence="3" key="1">
    <citation type="journal article" date="2019" name="Sci. Rep.">
        <title>Draft genome of Tanacetum cinerariifolium, the natural source of mosquito coil.</title>
        <authorList>
            <person name="Yamashiro T."/>
            <person name="Shiraishi A."/>
            <person name="Satake H."/>
            <person name="Nakayama K."/>
        </authorList>
    </citation>
    <scope>NUCLEOTIDE SEQUENCE</scope>
</reference>
<dbReference type="EMBL" id="BKCJ010000416">
    <property type="protein sequence ID" value="GEU33000.1"/>
    <property type="molecule type" value="Genomic_DNA"/>
</dbReference>
<comment type="caution">
    <text evidence="3">The sequence shown here is derived from an EMBL/GenBank/DDBJ whole genome shotgun (WGS) entry which is preliminary data.</text>
</comment>
<feature type="region of interest" description="Disordered" evidence="2">
    <location>
        <begin position="1348"/>
        <end position="1389"/>
    </location>
</feature>